<feature type="domain" description="SGNH hydrolase-type esterase" evidence="2">
    <location>
        <begin position="21"/>
        <end position="194"/>
    </location>
</feature>
<accession>A0A5B8VS78</accession>
<name>A0A5B8VS78_9BACT</name>
<dbReference type="PANTHER" id="PTHR30383">
    <property type="entry name" value="THIOESTERASE 1/PROTEASE 1/LYSOPHOSPHOLIPASE L1"/>
    <property type="match status" value="1"/>
</dbReference>
<dbReference type="AlphaFoldDB" id="A0A5B8VS78"/>
<dbReference type="InterPro" id="IPR051532">
    <property type="entry name" value="Ester_Hydrolysis_Enzymes"/>
</dbReference>
<evidence type="ECO:0000259" key="2">
    <source>
        <dbReference type="Pfam" id="PF13472"/>
    </source>
</evidence>
<sequence length="243" mass="27022">MLVLVLSQVIIICTNTQSLYAQVPTQTVETTDSVFVKNAGIGGNNTIDLLKRVQRDCIDYKPDLTILMIGTNDMNSVKYVPLEKYKQNLIRLLDTIKASGSKVLLMNILPFYTPYLLTRHPKAFYGEAGPEGRQEAVNKAISQIAKQEKVPLLDMHHYFASVGKIGLDKYSLISNEKNTGKTDGIHPTVDGYRLMAALVYQRIIMANLPHKRVVCFGDSITKGDGSITRNSYPAFLKKLLAGK</sequence>
<evidence type="ECO:0000313" key="4">
    <source>
        <dbReference type="Proteomes" id="UP000321291"/>
    </source>
</evidence>
<evidence type="ECO:0000313" key="3">
    <source>
        <dbReference type="EMBL" id="QEC74133.1"/>
    </source>
</evidence>
<dbReference type="KEGG" id="agi:FSB73_00180"/>
<protein>
    <submittedName>
        <fullName evidence="3">Esterase</fullName>
    </submittedName>
</protein>
<dbReference type="SUPFAM" id="SSF52266">
    <property type="entry name" value="SGNH hydrolase"/>
    <property type="match status" value="2"/>
</dbReference>
<keyword evidence="4" id="KW-1185">Reference proteome</keyword>
<dbReference type="PANTHER" id="PTHR30383:SF5">
    <property type="entry name" value="SGNH HYDROLASE-TYPE ESTERASE DOMAIN-CONTAINING PROTEIN"/>
    <property type="match status" value="1"/>
</dbReference>
<dbReference type="Gene3D" id="3.40.50.1110">
    <property type="entry name" value="SGNH hydrolase"/>
    <property type="match status" value="1"/>
</dbReference>
<dbReference type="EMBL" id="CP042434">
    <property type="protein sequence ID" value="QEC74133.1"/>
    <property type="molecule type" value="Genomic_DNA"/>
</dbReference>
<dbReference type="OrthoDB" id="9794725at2"/>
<dbReference type="GO" id="GO:0004622">
    <property type="term" value="F:phosphatidylcholine lysophospholipase activity"/>
    <property type="evidence" value="ECO:0007669"/>
    <property type="project" value="TreeGrafter"/>
</dbReference>
<dbReference type="Proteomes" id="UP000321291">
    <property type="component" value="Chromosome"/>
</dbReference>
<feature type="signal peptide" evidence="1">
    <location>
        <begin position="1"/>
        <end position="21"/>
    </location>
</feature>
<reference evidence="3 4" key="1">
    <citation type="journal article" date="2017" name="Int. J. Syst. Evol. Microbiol.">
        <title>Arachidicoccus ginsenosidivorans sp. nov., with ginsenoside-converting activity isolated from ginseng cultivating soil.</title>
        <authorList>
            <person name="Siddiqi M.Z."/>
            <person name="Aslam Z."/>
            <person name="Im W.T."/>
        </authorList>
    </citation>
    <scope>NUCLEOTIDE SEQUENCE [LARGE SCALE GENOMIC DNA]</scope>
    <source>
        <strain evidence="3 4">Gsoil 809</strain>
    </source>
</reference>
<dbReference type="Pfam" id="PF13472">
    <property type="entry name" value="Lipase_GDSL_2"/>
    <property type="match status" value="1"/>
</dbReference>
<dbReference type="InterPro" id="IPR013830">
    <property type="entry name" value="SGNH_hydro"/>
</dbReference>
<dbReference type="InterPro" id="IPR036514">
    <property type="entry name" value="SGNH_hydro_sf"/>
</dbReference>
<evidence type="ECO:0000256" key="1">
    <source>
        <dbReference type="SAM" id="SignalP"/>
    </source>
</evidence>
<feature type="chain" id="PRO_5023138182" evidence="1">
    <location>
        <begin position="22"/>
        <end position="243"/>
    </location>
</feature>
<organism evidence="3 4">
    <name type="scientific">Arachidicoccus ginsenosidivorans</name>
    <dbReference type="NCBI Taxonomy" id="496057"/>
    <lineage>
        <taxon>Bacteria</taxon>
        <taxon>Pseudomonadati</taxon>
        <taxon>Bacteroidota</taxon>
        <taxon>Chitinophagia</taxon>
        <taxon>Chitinophagales</taxon>
        <taxon>Chitinophagaceae</taxon>
        <taxon>Arachidicoccus</taxon>
    </lineage>
</organism>
<proteinExistence type="predicted"/>
<gene>
    <name evidence="3" type="ORF">FSB73_00180</name>
</gene>
<keyword evidence="1" id="KW-0732">Signal</keyword>